<dbReference type="AlphaFoldDB" id="B5GVL8"/>
<proteinExistence type="predicted"/>
<dbReference type="eggNOG" id="ENOG50301VU">
    <property type="taxonomic scope" value="Bacteria"/>
</dbReference>
<sequence length="401" mass="42367">MRGEDSRHRCDISSDRRAGSGHDKERAPMVHHTQSAIAWRPLVRRTAVVIPALSAVTLAVAPSAGAQPLDGGAGSPVAEKMPTAQAFDGTRQLPSVSEVTRLCGQTDRHACSFTIDPARSREYTSVVHSVANGAINCTSEPMNVKRTVTLQSISTDNIGGEISGSGTIEGTAGTDNEVSGSGTGQVTAQQTLQESDRGSETEGTTNKTGTTNHSNLKDKGPTQDVTSESTTSISDTVDHTVTDTTQTTEMGSTTVAAKSNIHLALRGAFTAAFRGIWNHTWSMVNTETTEVQFTIKANDELQFGALNAMTRTVGDLVVDGTGKLVKNVTVDGPSTVNSSTIVAQTFTNPDRCQTLRPPGASARQPDDEPRNVRRSAVPGAEPARPTARYALRADGTWRPIG</sequence>
<feature type="compositionally biased region" description="Polar residues" evidence="1">
    <location>
        <begin position="173"/>
        <end position="193"/>
    </location>
</feature>
<dbReference type="OrthoDB" id="3867822at2"/>
<organism evidence="2 3">
    <name type="scientific">Streptomyces clavuligerus</name>
    <dbReference type="NCBI Taxonomy" id="1901"/>
    <lineage>
        <taxon>Bacteria</taxon>
        <taxon>Bacillati</taxon>
        <taxon>Actinomycetota</taxon>
        <taxon>Actinomycetes</taxon>
        <taxon>Kitasatosporales</taxon>
        <taxon>Streptomycetaceae</taxon>
        <taxon>Streptomyces</taxon>
    </lineage>
</organism>
<feature type="region of interest" description="Disordered" evidence="1">
    <location>
        <begin position="156"/>
        <end position="249"/>
    </location>
</feature>
<evidence type="ECO:0000313" key="2">
    <source>
        <dbReference type="EMBL" id="EFG10369.1"/>
    </source>
</evidence>
<reference evidence="2 3" key="1">
    <citation type="journal article" date="2010" name="Genome Biol. Evol.">
        <title>The sequence of a 1.8-mb bacterial linear plasmid reveals a rich evolutionary reservoir of secondary metabolic pathways.</title>
        <authorList>
            <person name="Medema M.H."/>
            <person name="Trefzer A."/>
            <person name="Kovalchuk A."/>
            <person name="van den Berg M."/>
            <person name="Mueller U."/>
            <person name="Heijne W."/>
            <person name="Wu L."/>
            <person name="Alam M.T."/>
            <person name="Ronning C.M."/>
            <person name="Nierman W.C."/>
            <person name="Bovenberg R.A.L."/>
            <person name="Breitling R."/>
            <person name="Takano E."/>
        </authorList>
    </citation>
    <scope>NUCLEOTIDE SEQUENCE [LARGE SCALE GENOMIC DNA]</scope>
    <source>
        <strain evidence="3">ATCC 27064 / DSM 738 / JCM 4710 / NBRC 13307 / NCIMB 12785 / NRRL 3585 / VKM Ac-602</strain>
    </source>
</reference>
<keyword evidence="3" id="KW-1185">Reference proteome</keyword>
<accession>B5GVL8</accession>
<name>B5GVL8_STRCL</name>
<dbReference type="KEGG" id="sclf:BB341_02540"/>
<feature type="region of interest" description="Disordered" evidence="1">
    <location>
        <begin position="349"/>
        <end position="401"/>
    </location>
</feature>
<dbReference type="EMBL" id="CM000913">
    <property type="protein sequence ID" value="EFG10369.1"/>
    <property type="molecule type" value="Genomic_DNA"/>
</dbReference>
<feature type="region of interest" description="Disordered" evidence="1">
    <location>
        <begin position="1"/>
        <end position="32"/>
    </location>
</feature>
<dbReference type="Proteomes" id="UP000002357">
    <property type="component" value="Chromosome"/>
</dbReference>
<feature type="compositionally biased region" description="Low complexity" evidence="1">
    <location>
        <begin position="201"/>
        <end position="212"/>
    </location>
</feature>
<evidence type="ECO:0000313" key="3">
    <source>
        <dbReference type="Proteomes" id="UP000002357"/>
    </source>
</evidence>
<evidence type="ECO:0000256" key="1">
    <source>
        <dbReference type="SAM" id="MobiDB-lite"/>
    </source>
</evidence>
<gene>
    <name evidence="2" type="ORF">SCLAV_5298</name>
</gene>
<protein>
    <submittedName>
        <fullName evidence="2">Uncharacterized protein</fullName>
    </submittedName>
</protein>
<feature type="compositionally biased region" description="Basic and acidic residues" evidence="1">
    <location>
        <begin position="1"/>
        <end position="28"/>
    </location>
</feature>
<feature type="compositionally biased region" description="Low complexity" evidence="1">
    <location>
        <begin position="158"/>
        <end position="171"/>
    </location>
</feature>